<evidence type="ECO:0000313" key="3">
    <source>
        <dbReference type="EMBL" id="KAI8577652.1"/>
    </source>
</evidence>
<dbReference type="EMBL" id="MU620938">
    <property type="protein sequence ID" value="KAI8577652.1"/>
    <property type="molecule type" value="Genomic_DNA"/>
</dbReference>
<dbReference type="Gene3D" id="3.40.525.10">
    <property type="entry name" value="CRAL-TRIO lipid binding domain"/>
    <property type="match status" value="1"/>
</dbReference>
<feature type="domain" description="Rho-GAP" evidence="2">
    <location>
        <begin position="189"/>
        <end position="387"/>
    </location>
</feature>
<dbReference type="SUPFAM" id="SSF48350">
    <property type="entry name" value="GTPase activation domain, GAP"/>
    <property type="match status" value="1"/>
</dbReference>
<accession>A0AAD5HB64</accession>
<dbReference type="PANTHER" id="PTHR45808">
    <property type="entry name" value="RHO GTPASE-ACTIVATING PROTEIN 68F"/>
    <property type="match status" value="1"/>
</dbReference>
<dbReference type="PROSITE" id="PS50238">
    <property type="entry name" value="RHOGAP"/>
    <property type="match status" value="1"/>
</dbReference>
<dbReference type="InterPro" id="IPR036865">
    <property type="entry name" value="CRAL-TRIO_dom_sf"/>
</dbReference>
<reference evidence="3" key="2">
    <citation type="journal article" date="2022" name="Proc. Natl. Acad. Sci. U.S.A.">
        <title>Diploid-dominant life cycles characterize the early evolution of Fungi.</title>
        <authorList>
            <person name="Amses K.R."/>
            <person name="Simmons D.R."/>
            <person name="Longcore J.E."/>
            <person name="Mondo S.J."/>
            <person name="Seto K."/>
            <person name="Jeronimo G.H."/>
            <person name="Bonds A.E."/>
            <person name="Quandt C.A."/>
            <person name="Davis W.J."/>
            <person name="Chang Y."/>
            <person name="Federici B.A."/>
            <person name="Kuo A."/>
            <person name="LaButti K."/>
            <person name="Pangilinan J."/>
            <person name="Andreopoulos W."/>
            <person name="Tritt A."/>
            <person name="Riley R."/>
            <person name="Hundley H."/>
            <person name="Johnson J."/>
            <person name="Lipzen A."/>
            <person name="Barry K."/>
            <person name="Lang B.F."/>
            <person name="Cuomo C.A."/>
            <person name="Buchler N.E."/>
            <person name="Grigoriev I.V."/>
            <person name="Spatafora J.W."/>
            <person name="Stajich J.E."/>
            <person name="James T.Y."/>
        </authorList>
    </citation>
    <scope>NUCLEOTIDE SEQUENCE</scope>
    <source>
        <strain evidence="3">AG</strain>
    </source>
</reference>
<reference evidence="3" key="1">
    <citation type="submission" date="2021-06" db="EMBL/GenBank/DDBJ databases">
        <authorList>
            <consortium name="DOE Joint Genome Institute"/>
            <person name="Mondo S.J."/>
            <person name="Amses K.R."/>
            <person name="Simmons D.R."/>
            <person name="Longcore J.E."/>
            <person name="Seto K."/>
            <person name="Alves G.H."/>
            <person name="Bonds A.E."/>
            <person name="Quandt C.A."/>
            <person name="Davis W.J."/>
            <person name="Chang Y."/>
            <person name="Letcher P.M."/>
            <person name="Powell M.J."/>
            <person name="Kuo A."/>
            <person name="Labutti K."/>
            <person name="Pangilinan J."/>
            <person name="Andreopoulos W."/>
            <person name="Tritt A."/>
            <person name="Riley R."/>
            <person name="Hundley H."/>
            <person name="Johnson J."/>
            <person name="Lipzen A."/>
            <person name="Barry K."/>
            <person name="Berbee M.L."/>
            <person name="Buchler N.E."/>
            <person name="Grigoriev I.V."/>
            <person name="Spatafora J.W."/>
            <person name="Stajich J.E."/>
            <person name="James T.Y."/>
        </authorList>
    </citation>
    <scope>NUCLEOTIDE SEQUENCE</scope>
    <source>
        <strain evidence="3">AG</strain>
    </source>
</reference>
<dbReference type="PROSITE" id="PS50191">
    <property type="entry name" value="CRAL_TRIO"/>
    <property type="match status" value="1"/>
</dbReference>
<dbReference type="GeneID" id="75916009"/>
<protein>
    <recommendedName>
        <fullName evidence="5">Rho GTPase activation protein</fullName>
    </recommendedName>
</protein>
<dbReference type="GO" id="GO:0005737">
    <property type="term" value="C:cytoplasm"/>
    <property type="evidence" value="ECO:0007669"/>
    <property type="project" value="TreeGrafter"/>
</dbReference>
<dbReference type="Proteomes" id="UP001206595">
    <property type="component" value="Unassembled WGS sequence"/>
</dbReference>
<dbReference type="SMART" id="SM00324">
    <property type="entry name" value="RhoGAP"/>
    <property type="match status" value="1"/>
</dbReference>
<evidence type="ECO:0000313" key="4">
    <source>
        <dbReference type="Proteomes" id="UP001206595"/>
    </source>
</evidence>
<dbReference type="AlphaFoldDB" id="A0AAD5HB64"/>
<organism evidence="3 4">
    <name type="scientific">Umbelopsis ramanniana AG</name>
    <dbReference type="NCBI Taxonomy" id="1314678"/>
    <lineage>
        <taxon>Eukaryota</taxon>
        <taxon>Fungi</taxon>
        <taxon>Fungi incertae sedis</taxon>
        <taxon>Mucoromycota</taxon>
        <taxon>Mucoromycotina</taxon>
        <taxon>Umbelopsidomycetes</taxon>
        <taxon>Umbelopsidales</taxon>
        <taxon>Umbelopsidaceae</taxon>
        <taxon>Umbelopsis</taxon>
    </lineage>
</organism>
<name>A0AAD5HB64_UMBRA</name>
<dbReference type="Pfam" id="PF13716">
    <property type="entry name" value="CRAL_TRIO_2"/>
    <property type="match status" value="1"/>
</dbReference>
<dbReference type="PANTHER" id="PTHR45808:SF2">
    <property type="entry name" value="RHO GTPASE-ACTIVATING PROTEIN 68F"/>
    <property type="match status" value="1"/>
</dbReference>
<evidence type="ECO:0000259" key="2">
    <source>
        <dbReference type="PROSITE" id="PS50238"/>
    </source>
</evidence>
<evidence type="ECO:0000259" key="1">
    <source>
        <dbReference type="PROSITE" id="PS50191"/>
    </source>
</evidence>
<dbReference type="InterPro" id="IPR001251">
    <property type="entry name" value="CRAL-TRIO_dom"/>
</dbReference>
<dbReference type="RefSeq" id="XP_051442656.1">
    <property type="nucleotide sequence ID" value="XM_051590666.1"/>
</dbReference>
<proteinExistence type="predicted"/>
<dbReference type="InterPro" id="IPR000198">
    <property type="entry name" value="RhoGAP_dom"/>
</dbReference>
<sequence>MSILQPLSPHEPEYKAISTFNIIQEAGVDHESRPILVLSACKLPDPNVIDYDLILRFILARLNEFVESDYVLVFLAAPAAYRPPWLWLLKAYRALDRRYKKNLKALHVVHLTRTYRMIFDLANKITSPKFARKLHYYSYLSELEPVISISQLNLPSAVRPYDEQLQRPNTPPAYASREGKALPGLAFGVSLEKLAEFDNASDADEDYVPSVVKQIIEHLQQNGISQKGIFRKSPSSEELKFVKDELNRGVKIDLSKYDIHLSASLLKVFFRDLPQAPLSLDFVNSVGNITDVTEETLQHLRTQFQHYYGTQTKLKSLLRYLFSFLHDVSNHSDQNLMTAHNIAVIFAPNLLRSDDERAMPDPATYLQQMNKGMGLVRCLIQESELVFEQ</sequence>
<dbReference type="GO" id="GO:0005096">
    <property type="term" value="F:GTPase activator activity"/>
    <property type="evidence" value="ECO:0007669"/>
    <property type="project" value="TreeGrafter"/>
</dbReference>
<dbReference type="CDD" id="cd00170">
    <property type="entry name" value="SEC14"/>
    <property type="match status" value="1"/>
</dbReference>
<dbReference type="GO" id="GO:0007264">
    <property type="term" value="P:small GTPase-mediated signal transduction"/>
    <property type="evidence" value="ECO:0007669"/>
    <property type="project" value="TreeGrafter"/>
</dbReference>
<comment type="caution">
    <text evidence="3">The sequence shown here is derived from an EMBL/GenBank/DDBJ whole genome shotgun (WGS) entry which is preliminary data.</text>
</comment>
<keyword evidence="4" id="KW-1185">Reference proteome</keyword>
<gene>
    <name evidence="3" type="ORF">K450DRAFT_251109</name>
</gene>
<dbReference type="InterPro" id="IPR008936">
    <property type="entry name" value="Rho_GTPase_activation_prot"/>
</dbReference>
<evidence type="ECO:0008006" key="5">
    <source>
        <dbReference type="Google" id="ProtNLM"/>
    </source>
</evidence>
<dbReference type="SUPFAM" id="SSF52087">
    <property type="entry name" value="CRAL/TRIO domain"/>
    <property type="match status" value="1"/>
</dbReference>
<dbReference type="Gene3D" id="1.10.555.10">
    <property type="entry name" value="Rho GTPase activation protein"/>
    <property type="match status" value="1"/>
</dbReference>
<feature type="domain" description="CRAL-TRIO" evidence="1">
    <location>
        <begin position="10"/>
        <end position="166"/>
    </location>
</feature>
<dbReference type="Pfam" id="PF00620">
    <property type="entry name" value="RhoGAP"/>
    <property type="match status" value="1"/>
</dbReference>